<accession>A0ABD0SAW9</accession>
<dbReference type="GO" id="GO:0042575">
    <property type="term" value="C:DNA polymerase complex"/>
    <property type="evidence" value="ECO:0007669"/>
    <property type="project" value="UniProtKB-ARBA"/>
</dbReference>
<gene>
    <name evidence="2" type="ORF">ABMA28_009624</name>
</gene>
<dbReference type="Pfam" id="PF18701">
    <property type="entry name" value="DUF5641"/>
    <property type="match status" value="1"/>
</dbReference>
<evidence type="ECO:0000313" key="3">
    <source>
        <dbReference type="Proteomes" id="UP001549921"/>
    </source>
</evidence>
<dbReference type="InterPro" id="IPR036397">
    <property type="entry name" value="RNaseH_sf"/>
</dbReference>
<name>A0ABD0SAW9_LOXSC</name>
<dbReference type="PANTHER" id="PTHR47331">
    <property type="entry name" value="PHD-TYPE DOMAIN-CONTAINING PROTEIN"/>
    <property type="match status" value="1"/>
</dbReference>
<dbReference type="Pfam" id="PF17921">
    <property type="entry name" value="Integrase_H2C2"/>
    <property type="match status" value="1"/>
</dbReference>
<reference evidence="2 3" key="1">
    <citation type="submission" date="2024-06" db="EMBL/GenBank/DDBJ databases">
        <title>A chromosome-level genome assembly of beet webworm, Loxostege sticticalis.</title>
        <authorList>
            <person name="Zhang Y."/>
        </authorList>
    </citation>
    <scope>NUCLEOTIDE SEQUENCE [LARGE SCALE GENOMIC DNA]</scope>
    <source>
        <strain evidence="2">AQ028</strain>
        <tissue evidence="2">Male pupae</tissue>
    </source>
</reference>
<dbReference type="InterPro" id="IPR043502">
    <property type="entry name" value="DNA/RNA_pol_sf"/>
</dbReference>
<dbReference type="Pfam" id="PF05380">
    <property type="entry name" value="Peptidase_A17"/>
    <property type="match status" value="1"/>
</dbReference>
<evidence type="ECO:0000259" key="1">
    <source>
        <dbReference type="PROSITE" id="PS50994"/>
    </source>
</evidence>
<dbReference type="EMBL" id="JBEDNZ010000024">
    <property type="protein sequence ID" value="KAL0811194.1"/>
    <property type="molecule type" value="Genomic_DNA"/>
</dbReference>
<dbReference type="InterPro" id="IPR008042">
    <property type="entry name" value="Retrotrans_Pao"/>
</dbReference>
<dbReference type="AlphaFoldDB" id="A0ABD0SAW9"/>
<sequence>MGADIFFQILLPSQPEVELQSNNLVNTKLGYIIGGTILQQKAPDNKVTLFCSTCNNNINDEIKNFFEVEKVPQAYCEKLSEHDLAEDIFQKSVKLNNNKFQVDIPLKVPISEVNSHLGNSFDLALHRFLSLEKRLHKNPLLLTEYEKFIQEYVELGHGQYIDFQTYDLEQDPVYFLPHHAVVNEFSKTTRTRVVFDASMKTNLKVSLNDLMLNGSLPQKELFDIILLYRIGDYTFSTDIQKMFRNVLVNPEHASLQNILWRSHPSDTIQCIRLNTVTYGMKSSSFLATRCLLELTDRYGTDYPLASFILNNCTYIDDILYSTSDKLELLEAKAQLEAILQKGGFRTHKWASNSPGILSDIPYSEQQFNELELQKDSCTMKALGLHVDIKNDCFTMSCPNNFDNDVVTKRSILSYIARFYDPMGFVSPIIVKAKVILQKLWLDKLDWNAVPPAAVKEEWLRFAADLFAMDPICFNRNIPVPKSAEAVQLIGFADASTSTGYGCCVYLRVVDKTGKVNIALLCSKSRINSHSKPLTIPRLELNAALLLTHLIKRTHDTLSLKLKINNVYLFTDSMIVLGWLNTEIINLQAYVANRVKIIKEVSSQYQWQYINTKENPADLISRGMDPQEIASCSLWWHGPSFLQNGKYEFSDNSQNLPTVTLPELKKVPPSGDQLVTLSTQVQNDLFEFLQKYSDIHKMTRVMAYVLRFCNNIKTKNNKTLLSYLSSEELTRALNLIIKQEQYVHFNQEIKNLKQNRDIVGPVKSLHPFLDDQGLLRVGGRLQNSQIPYEQKHQIILHKESKVTELIIRSEHQRLFHAGPKLLLSILNQKYWLINAMRQIKKITHKCLVCFRMKAESAKQLMGSLPQQRVTACKPFLKVGVDFAGPLPVKNSRIRRSVETKGYICVFVCFVTKAVHLELSSDLTTDSFLACFKRLIARRGLPSEVFADNGTNFRGAANQLADLYRLHAASEHQTRVQSFSAQQGIRFHFVPSYSPVFAGLAEAAVKSTKFHLKRILQKLVLTYEQLNTILVQIEGILNSRPLVPMSSDINDFSYLTPGHFLTGSAIMSYPEKDISDLPTNRLKFWKVCEHVKQCFWSIWHKYYLNSLQCRSKWQSSVPNVTEGMLVILREPNCPPLHWPLARVSKVFPGKDGKVRAIEVTAPNGKTYMRSLSGICVLPLDDNLT</sequence>
<dbReference type="PROSITE" id="PS50994">
    <property type="entry name" value="INTEGRASE"/>
    <property type="match status" value="1"/>
</dbReference>
<comment type="caution">
    <text evidence="2">The sequence shown here is derived from an EMBL/GenBank/DDBJ whole genome shotgun (WGS) entry which is preliminary data.</text>
</comment>
<protein>
    <recommendedName>
        <fullName evidence="1">Integrase catalytic domain-containing protein</fullName>
    </recommendedName>
</protein>
<dbReference type="GO" id="GO:0071897">
    <property type="term" value="P:DNA biosynthetic process"/>
    <property type="evidence" value="ECO:0007669"/>
    <property type="project" value="UniProtKB-ARBA"/>
</dbReference>
<dbReference type="SUPFAM" id="SSF56672">
    <property type="entry name" value="DNA/RNA polymerases"/>
    <property type="match status" value="1"/>
</dbReference>
<dbReference type="Gene3D" id="3.30.420.10">
    <property type="entry name" value="Ribonuclease H-like superfamily/Ribonuclease H"/>
    <property type="match status" value="1"/>
</dbReference>
<feature type="domain" description="Integrase catalytic" evidence="1">
    <location>
        <begin position="869"/>
        <end position="1063"/>
    </location>
</feature>
<dbReference type="InterPro" id="IPR001584">
    <property type="entry name" value="Integrase_cat-core"/>
</dbReference>
<organism evidence="2 3">
    <name type="scientific">Loxostege sticticalis</name>
    <name type="common">Beet webworm moth</name>
    <dbReference type="NCBI Taxonomy" id="481309"/>
    <lineage>
        <taxon>Eukaryota</taxon>
        <taxon>Metazoa</taxon>
        <taxon>Ecdysozoa</taxon>
        <taxon>Arthropoda</taxon>
        <taxon>Hexapoda</taxon>
        <taxon>Insecta</taxon>
        <taxon>Pterygota</taxon>
        <taxon>Neoptera</taxon>
        <taxon>Endopterygota</taxon>
        <taxon>Lepidoptera</taxon>
        <taxon>Glossata</taxon>
        <taxon>Ditrysia</taxon>
        <taxon>Pyraloidea</taxon>
        <taxon>Crambidae</taxon>
        <taxon>Pyraustinae</taxon>
        <taxon>Loxostege</taxon>
    </lineage>
</organism>
<dbReference type="InterPro" id="IPR041588">
    <property type="entry name" value="Integrase_H2C2"/>
</dbReference>
<proteinExistence type="predicted"/>
<dbReference type="SUPFAM" id="SSF53098">
    <property type="entry name" value="Ribonuclease H-like"/>
    <property type="match status" value="1"/>
</dbReference>
<dbReference type="InterPro" id="IPR012337">
    <property type="entry name" value="RNaseH-like_sf"/>
</dbReference>
<dbReference type="InterPro" id="IPR040676">
    <property type="entry name" value="DUF5641"/>
</dbReference>
<dbReference type="PANTHER" id="PTHR47331:SF1">
    <property type="entry name" value="GAG-LIKE PROTEIN"/>
    <property type="match status" value="1"/>
</dbReference>
<evidence type="ECO:0000313" key="2">
    <source>
        <dbReference type="EMBL" id="KAL0811194.1"/>
    </source>
</evidence>
<dbReference type="Proteomes" id="UP001549921">
    <property type="component" value="Unassembled WGS sequence"/>
</dbReference>